<comment type="similarity">
    <text evidence="4">Belongs to the peptidase M16 family. PreP subfamily.</text>
</comment>
<evidence type="ECO:0000256" key="14">
    <source>
        <dbReference type="ARBA" id="ARBA00034552"/>
    </source>
</evidence>
<dbReference type="InterPro" id="IPR055130">
    <property type="entry name" value="PreP_C"/>
</dbReference>
<dbReference type="InterPro" id="IPR007863">
    <property type="entry name" value="Peptidase_M16_C"/>
</dbReference>
<dbReference type="InterPro" id="IPR011249">
    <property type="entry name" value="Metalloenz_LuxS/M16"/>
</dbReference>
<dbReference type="Gene3D" id="3.30.830.10">
    <property type="entry name" value="Metalloenzyme, LuxS/M16 peptidase-like"/>
    <property type="match status" value="4"/>
</dbReference>
<dbReference type="GO" id="GO:0016485">
    <property type="term" value="P:protein processing"/>
    <property type="evidence" value="ECO:0007669"/>
    <property type="project" value="TreeGrafter"/>
</dbReference>
<keyword evidence="7" id="KW-0645">Protease</keyword>
<evidence type="ECO:0000256" key="5">
    <source>
        <dbReference type="ARBA" id="ARBA00011853"/>
    </source>
</evidence>
<dbReference type="SMART" id="SM01264">
    <property type="entry name" value="M16C_associated"/>
    <property type="match status" value="1"/>
</dbReference>
<gene>
    <name evidence="17" type="ORF">DFL_007832</name>
</gene>
<dbReference type="GO" id="GO:0046872">
    <property type="term" value="F:metal ion binding"/>
    <property type="evidence" value="ECO:0007669"/>
    <property type="project" value="UniProtKB-KW"/>
</dbReference>
<evidence type="ECO:0000256" key="1">
    <source>
        <dbReference type="ARBA" id="ARBA00001947"/>
    </source>
</evidence>
<dbReference type="EMBL" id="SAEB01000009">
    <property type="protein sequence ID" value="RVD83446.1"/>
    <property type="molecule type" value="Genomic_DNA"/>
</dbReference>
<protein>
    <recommendedName>
        <fullName evidence="6">Presequence protease, mitochondrial</fullName>
    </recommendedName>
    <alternativeName>
        <fullName evidence="14">Pitrilysin metalloproteinase</fullName>
    </alternativeName>
</protein>
<dbReference type="RefSeq" id="XP_067488990.1">
    <property type="nucleotide sequence ID" value="XM_067637477.1"/>
</dbReference>
<dbReference type="PANTHER" id="PTHR43016:SF13">
    <property type="entry name" value="PRESEQUENCE PROTEASE, MITOCHONDRIAL"/>
    <property type="match status" value="1"/>
</dbReference>
<dbReference type="STRING" id="97331.A0A436ZXH7"/>
<evidence type="ECO:0000256" key="6">
    <source>
        <dbReference type="ARBA" id="ARBA00020167"/>
    </source>
</evidence>
<evidence type="ECO:0000256" key="15">
    <source>
        <dbReference type="ARBA" id="ARBA00045897"/>
    </source>
</evidence>
<dbReference type="FunFam" id="3.30.830.10:FF:000013">
    <property type="entry name" value="Mitochondrial presequence protease"/>
    <property type="match status" value="1"/>
</dbReference>
<keyword evidence="12" id="KW-0482">Metalloprotease</keyword>
<dbReference type="AlphaFoldDB" id="A0A436ZXH7"/>
<dbReference type="FunFam" id="3.30.830.10:FF:000009">
    <property type="entry name" value="Presequence protease, mitochondrial"/>
    <property type="match status" value="1"/>
</dbReference>
<keyword evidence="11" id="KW-0809">Transit peptide</keyword>
<dbReference type="Pfam" id="PF22516">
    <property type="entry name" value="PreP_C"/>
    <property type="match status" value="1"/>
</dbReference>
<comment type="function">
    <text evidence="15">Degrades mitochondrial transit peptides after their cleavage in the intermembrane space or in the matrix, and presequence peptides; clearance of these peptides is required to keep the presequence processing machinery running. Preferentially cleaves the N-terminal side of paired basic amino acid residues. Also degrades other unstructured peptides. May function as an ATP-dependent peptidase as opposed to a metalloendopeptidase.</text>
</comment>
<dbReference type="Pfam" id="PF08367">
    <property type="entry name" value="M16C_assoc"/>
    <property type="match status" value="1"/>
</dbReference>
<evidence type="ECO:0000313" key="17">
    <source>
        <dbReference type="EMBL" id="RVD83446.1"/>
    </source>
</evidence>
<dbReference type="InterPro" id="IPR011765">
    <property type="entry name" value="Pept_M16_N"/>
</dbReference>
<keyword evidence="10" id="KW-0862">Zinc</keyword>
<evidence type="ECO:0000256" key="3">
    <source>
        <dbReference type="ARBA" id="ARBA00004569"/>
    </source>
</evidence>
<dbReference type="GO" id="GO:0005759">
    <property type="term" value="C:mitochondrial matrix"/>
    <property type="evidence" value="ECO:0007669"/>
    <property type="project" value="UniProtKB-SubCell"/>
</dbReference>
<dbReference type="GO" id="GO:0005758">
    <property type="term" value="C:mitochondrial intermembrane space"/>
    <property type="evidence" value="ECO:0007669"/>
    <property type="project" value="UniProtKB-SubCell"/>
</dbReference>
<dbReference type="SUPFAM" id="SSF63411">
    <property type="entry name" value="LuxS/MPP-like metallohydrolase"/>
    <property type="match status" value="4"/>
</dbReference>
<dbReference type="PANTHER" id="PTHR43016">
    <property type="entry name" value="PRESEQUENCE PROTEASE"/>
    <property type="match status" value="1"/>
</dbReference>
<dbReference type="InterPro" id="IPR013578">
    <property type="entry name" value="Peptidase_M16C_assoc"/>
</dbReference>
<dbReference type="VEuPathDB" id="FungiDB:DFL_007832"/>
<evidence type="ECO:0000313" key="18">
    <source>
        <dbReference type="Proteomes" id="UP000283090"/>
    </source>
</evidence>
<dbReference type="FunFam" id="3.30.830.10:FF:000011">
    <property type="entry name" value="Presequence protease, mitochondrial"/>
    <property type="match status" value="1"/>
</dbReference>
<comment type="subunit">
    <text evidence="5">Monomer and homodimer; homodimerization is induced by binding of the substrate.</text>
</comment>
<evidence type="ECO:0000256" key="9">
    <source>
        <dbReference type="ARBA" id="ARBA00022801"/>
    </source>
</evidence>
<reference evidence="17 18" key="1">
    <citation type="submission" date="2019-01" db="EMBL/GenBank/DDBJ databases">
        <title>Intercellular communication is required for trap formation in the nematode-trapping fungus Duddingtonia flagrans.</title>
        <authorList>
            <person name="Youssar L."/>
            <person name="Wernet V."/>
            <person name="Hensel N."/>
            <person name="Hildebrandt H.-G."/>
            <person name="Fischer R."/>
        </authorList>
    </citation>
    <scope>NUCLEOTIDE SEQUENCE [LARGE SCALE GENOMIC DNA]</scope>
    <source>
        <strain evidence="17 18">CBS H-5679</strain>
    </source>
</reference>
<evidence type="ECO:0000256" key="2">
    <source>
        <dbReference type="ARBA" id="ARBA00004305"/>
    </source>
</evidence>
<comment type="cofactor">
    <cofactor evidence="1">
        <name>Zn(2+)</name>
        <dbReference type="ChEBI" id="CHEBI:29105"/>
    </cofactor>
</comment>
<keyword evidence="13" id="KW-0496">Mitochondrion</keyword>
<organism evidence="17 18">
    <name type="scientific">Arthrobotrys flagrans</name>
    <name type="common">Nematode-trapping fungus</name>
    <name type="synonym">Trichothecium flagrans</name>
    <dbReference type="NCBI Taxonomy" id="97331"/>
    <lineage>
        <taxon>Eukaryota</taxon>
        <taxon>Fungi</taxon>
        <taxon>Dikarya</taxon>
        <taxon>Ascomycota</taxon>
        <taxon>Pezizomycotina</taxon>
        <taxon>Orbiliomycetes</taxon>
        <taxon>Orbiliales</taxon>
        <taxon>Orbiliaceae</taxon>
        <taxon>Arthrobotrys</taxon>
    </lineage>
</organism>
<evidence type="ECO:0000256" key="10">
    <source>
        <dbReference type="ARBA" id="ARBA00022833"/>
    </source>
</evidence>
<evidence type="ECO:0000256" key="11">
    <source>
        <dbReference type="ARBA" id="ARBA00022946"/>
    </source>
</evidence>
<comment type="caution">
    <text evidence="17">The sequence shown here is derived from an EMBL/GenBank/DDBJ whole genome shotgun (WGS) entry which is preliminary data.</text>
</comment>
<keyword evidence="9" id="KW-0378">Hydrolase</keyword>
<sequence length="1027" mass="115435">MLRAARPLTRRPLPLARRFLATPAGPIDSSNLSSLPEPGFKLKGFTLQRAKHVPELELSALQFKHDKTGAEYLHVAREDSNNVFAIGFKTNPPDATGIPHILEHTTLCGSKKYPVRDPFFKMLNRSLSNYMNAFTASNHTIFPFATTNQTDYMNLMDVYLDATLFPLLQESDFKQEGWRLGPETPQDKESPILFKGVVYNEMKGQMSDRGYLFYKKFQDHLIPDLNNSGGDPAFIPDLTLEQLRNFHKDHYHPSNSKIFSYGDFSMEPTLKKLDEKLSHFNQILVDTDLKIPITINEPIEVTVEGPVDRLSPDTEQIITSLSWITCDTSDVVENFGLLVLSSLLLDGYGSPIYKVLIERNIGGAYSPNTGYDAGNAKGIFTIGLQNVKSEYEKLVAKEILDELHKVRQNGFDKQKVDGILHQLEISLKHKSANFGMSLMHRLQPSWFNGVDPFEALKWNEIVAQFREQYDKGGYLEGLIEKYLLNGKTFSFTMIPSSTYEEGLEKAESQRLQERVDRLGGLEKASELLGAEELELTEVQEKAKSQDASCLPTLHVKDIPRVVDKVDFQVNKIQDVDVQWRIAPTNGLTYFRAYVNLDGYLNNEQRMHLPLYSAALFRLGTARKTMEEIEDRIKLKTGGISCEPYISTDPTNLDKHYEGLVFAGYCLDSNVPEMLELLRTVVVETSFSRISKLHNLVKGMASGGMDELAERGHAYAQGLASSYLTNASVAREYIGGISQVKLITNLASSELYFSAVKHIEQIGLIPQQRGNDMRIAITCGREAVADNEAHVKKYLDGLIAGRLEPIKKDLGTLEIDQKKTFVPMPFQVNYSSVALKTVPYVHKDTASLSVLGKMLTYKHLHNEIREKGGAYGGGAGNNWLSGLFRFHSYRDPNPANTLRVVRESGQVAVNKDWTERDLEEAKLNLFQDIDVPRGINQEGMANFLDGITEEMKAAKREEVLDTTIEDVREVAQKYIVEQFNQKLDSTVVIGDINNASKTGLFEDDVEGWKTYDMGGSSNTPPKQAKVML</sequence>
<evidence type="ECO:0000259" key="16">
    <source>
        <dbReference type="SMART" id="SM01264"/>
    </source>
</evidence>
<evidence type="ECO:0000256" key="4">
    <source>
        <dbReference type="ARBA" id="ARBA00007575"/>
    </source>
</evidence>
<proteinExistence type="inferred from homology"/>
<accession>A0A436ZXH7</accession>
<dbReference type="OrthoDB" id="10250783at2759"/>
<evidence type="ECO:0000256" key="12">
    <source>
        <dbReference type="ARBA" id="ARBA00023049"/>
    </source>
</evidence>
<comment type="subcellular location">
    <subcellularLocation>
        <location evidence="3">Mitochondrion intermembrane space</location>
    </subcellularLocation>
    <subcellularLocation>
        <location evidence="2">Mitochondrion matrix</location>
    </subcellularLocation>
</comment>
<dbReference type="GO" id="GO:0004222">
    <property type="term" value="F:metalloendopeptidase activity"/>
    <property type="evidence" value="ECO:0007669"/>
    <property type="project" value="TreeGrafter"/>
</dbReference>
<keyword evidence="18" id="KW-1185">Reference proteome</keyword>
<dbReference type="Pfam" id="PF05193">
    <property type="entry name" value="Peptidase_M16_C"/>
    <property type="match status" value="1"/>
</dbReference>
<evidence type="ECO:0000256" key="8">
    <source>
        <dbReference type="ARBA" id="ARBA00022723"/>
    </source>
</evidence>
<keyword evidence="8" id="KW-0479">Metal-binding</keyword>
<dbReference type="Proteomes" id="UP000283090">
    <property type="component" value="Unassembled WGS sequence"/>
</dbReference>
<name>A0A436ZXH7_ARTFL</name>
<evidence type="ECO:0000256" key="13">
    <source>
        <dbReference type="ARBA" id="ARBA00023128"/>
    </source>
</evidence>
<feature type="domain" description="Peptidase M16C associated" evidence="16">
    <location>
        <begin position="493"/>
        <end position="745"/>
    </location>
</feature>
<dbReference type="Pfam" id="PF00675">
    <property type="entry name" value="Peptidase_M16"/>
    <property type="match status" value="1"/>
</dbReference>
<evidence type="ECO:0000256" key="7">
    <source>
        <dbReference type="ARBA" id="ARBA00022670"/>
    </source>
</evidence>
<dbReference type="GeneID" id="93590143"/>